<sequence length="298" mass="33109">MGSSFSTCGEKYSASVVPPAAAVVGPRSNLVLAVSGSTMWWLVVLGQALLCAEGMHLMAERHYGPTSEVSCIEYASLNRDRIGRMLKEGWRSQNPTFKKMFTKRSATLPVQFSLNMEPMSRRMDNIVIDNIIPRSDHLLNEHAKLVQDINGLRQVVFIAPFIEDNKDYDESIFHEIIETAPTSTARPPTLRPFISSTRSPTSSTKGSSIPIILLGGASQRQVVKSQPINFAKPTVSLVGTTISPLIKHPYPFVMHSAQRKPIKICMSSVPSMFSSTKRPPSFWDRLIDYFIPSRSLGR</sequence>
<dbReference type="AlphaFoldDB" id="A0AAD7Z405"/>
<dbReference type="Proteomes" id="UP001231518">
    <property type="component" value="Chromosome 1"/>
</dbReference>
<feature type="region of interest" description="Disordered" evidence="1">
    <location>
        <begin position="187"/>
        <end position="206"/>
    </location>
</feature>
<gene>
    <name evidence="2" type="ORF">PYW07_000491</name>
</gene>
<organism evidence="2 3">
    <name type="scientific">Mythimna separata</name>
    <name type="common">Oriental armyworm</name>
    <name type="synonym">Pseudaletia separata</name>
    <dbReference type="NCBI Taxonomy" id="271217"/>
    <lineage>
        <taxon>Eukaryota</taxon>
        <taxon>Metazoa</taxon>
        <taxon>Ecdysozoa</taxon>
        <taxon>Arthropoda</taxon>
        <taxon>Hexapoda</taxon>
        <taxon>Insecta</taxon>
        <taxon>Pterygota</taxon>
        <taxon>Neoptera</taxon>
        <taxon>Endopterygota</taxon>
        <taxon>Lepidoptera</taxon>
        <taxon>Glossata</taxon>
        <taxon>Ditrysia</taxon>
        <taxon>Noctuoidea</taxon>
        <taxon>Noctuidae</taxon>
        <taxon>Noctuinae</taxon>
        <taxon>Hadenini</taxon>
        <taxon>Mythimna</taxon>
    </lineage>
</organism>
<name>A0AAD7Z405_MYTSE</name>
<accession>A0AAD7Z405</accession>
<evidence type="ECO:0000313" key="3">
    <source>
        <dbReference type="Proteomes" id="UP001231518"/>
    </source>
</evidence>
<reference evidence="2" key="1">
    <citation type="submission" date="2023-03" db="EMBL/GenBank/DDBJ databases">
        <title>Chromosome-level genomes of two armyworms, Mythimna separata and Mythimna loreyi, provide insights into the biosynthesis and reception of sex pheromones.</title>
        <authorList>
            <person name="Zhao H."/>
        </authorList>
    </citation>
    <scope>NUCLEOTIDE SEQUENCE</scope>
    <source>
        <strain evidence="2">BeijingLab</strain>
        <tissue evidence="2">Pupa</tissue>
    </source>
</reference>
<keyword evidence="3" id="KW-1185">Reference proteome</keyword>
<feature type="compositionally biased region" description="Polar residues" evidence="1">
    <location>
        <begin position="194"/>
        <end position="206"/>
    </location>
</feature>
<evidence type="ECO:0000256" key="1">
    <source>
        <dbReference type="SAM" id="MobiDB-lite"/>
    </source>
</evidence>
<evidence type="ECO:0000313" key="2">
    <source>
        <dbReference type="EMBL" id="KAJ8737220.1"/>
    </source>
</evidence>
<dbReference type="EMBL" id="JARGEI010000001">
    <property type="protein sequence ID" value="KAJ8737220.1"/>
    <property type="molecule type" value="Genomic_DNA"/>
</dbReference>
<protein>
    <submittedName>
        <fullName evidence="2">Uncharacterized protein</fullName>
    </submittedName>
</protein>
<comment type="caution">
    <text evidence="2">The sequence shown here is derived from an EMBL/GenBank/DDBJ whole genome shotgun (WGS) entry which is preliminary data.</text>
</comment>
<proteinExistence type="predicted"/>